<dbReference type="Pfam" id="PF07779">
    <property type="entry name" value="Cas1_AcylT"/>
    <property type="match status" value="1"/>
</dbReference>
<keyword evidence="5 8" id="KW-1133">Transmembrane helix</keyword>
<name>A0A5N6RCK5_9ROSI</name>
<evidence type="ECO:0000313" key="11">
    <source>
        <dbReference type="Proteomes" id="UP000327013"/>
    </source>
</evidence>
<organism evidence="10 11">
    <name type="scientific">Carpinus fangiana</name>
    <dbReference type="NCBI Taxonomy" id="176857"/>
    <lineage>
        <taxon>Eukaryota</taxon>
        <taxon>Viridiplantae</taxon>
        <taxon>Streptophyta</taxon>
        <taxon>Embryophyta</taxon>
        <taxon>Tracheophyta</taxon>
        <taxon>Spermatophyta</taxon>
        <taxon>Magnoliopsida</taxon>
        <taxon>eudicotyledons</taxon>
        <taxon>Gunneridae</taxon>
        <taxon>Pentapetalae</taxon>
        <taxon>rosids</taxon>
        <taxon>fabids</taxon>
        <taxon>Fagales</taxon>
        <taxon>Betulaceae</taxon>
        <taxon>Carpinus</taxon>
    </lineage>
</organism>
<keyword evidence="11" id="KW-1185">Reference proteome</keyword>
<dbReference type="GO" id="GO:0045492">
    <property type="term" value="P:xylan biosynthetic process"/>
    <property type="evidence" value="ECO:0007669"/>
    <property type="project" value="TreeGrafter"/>
</dbReference>
<feature type="transmembrane region" description="Helical" evidence="8">
    <location>
        <begin position="514"/>
        <end position="535"/>
    </location>
</feature>
<feature type="transmembrane region" description="Helical" evidence="8">
    <location>
        <begin position="12"/>
        <end position="30"/>
    </location>
</feature>
<evidence type="ECO:0000259" key="9">
    <source>
        <dbReference type="Pfam" id="PF07779"/>
    </source>
</evidence>
<gene>
    <name evidence="10" type="ORF">FH972_015279</name>
</gene>
<feature type="transmembrane region" description="Helical" evidence="8">
    <location>
        <begin position="435"/>
        <end position="455"/>
    </location>
</feature>
<evidence type="ECO:0000256" key="8">
    <source>
        <dbReference type="SAM" id="Phobius"/>
    </source>
</evidence>
<feature type="transmembrane region" description="Helical" evidence="8">
    <location>
        <begin position="260"/>
        <end position="277"/>
    </location>
</feature>
<accession>A0A5N6RCK5</accession>
<dbReference type="AlphaFoldDB" id="A0A5N6RCK5"/>
<evidence type="ECO:0000313" key="10">
    <source>
        <dbReference type="EMBL" id="KAE8076642.1"/>
    </source>
</evidence>
<keyword evidence="7" id="KW-0325">Glycoprotein</keyword>
<feature type="transmembrane region" description="Helical" evidence="8">
    <location>
        <begin position="136"/>
        <end position="155"/>
    </location>
</feature>
<keyword evidence="6 8" id="KW-0472">Membrane</keyword>
<evidence type="ECO:0000256" key="2">
    <source>
        <dbReference type="ARBA" id="ARBA00010666"/>
    </source>
</evidence>
<evidence type="ECO:0000256" key="6">
    <source>
        <dbReference type="ARBA" id="ARBA00023136"/>
    </source>
</evidence>
<evidence type="ECO:0000256" key="3">
    <source>
        <dbReference type="ARBA" id="ARBA00022679"/>
    </source>
</evidence>
<evidence type="ECO:0000256" key="4">
    <source>
        <dbReference type="ARBA" id="ARBA00022692"/>
    </source>
</evidence>
<feature type="transmembrane region" description="Helical" evidence="8">
    <location>
        <begin position="198"/>
        <end position="221"/>
    </location>
</feature>
<feature type="transmembrane region" description="Helical" evidence="8">
    <location>
        <begin position="467"/>
        <end position="494"/>
    </location>
</feature>
<dbReference type="GO" id="GO:0009834">
    <property type="term" value="P:plant-type secondary cell wall biogenesis"/>
    <property type="evidence" value="ECO:0007669"/>
    <property type="project" value="TreeGrafter"/>
</dbReference>
<dbReference type="Proteomes" id="UP000327013">
    <property type="component" value="Chromosome 6"/>
</dbReference>
<dbReference type="GO" id="GO:0016407">
    <property type="term" value="F:acetyltransferase activity"/>
    <property type="evidence" value="ECO:0007669"/>
    <property type="project" value="TreeGrafter"/>
</dbReference>
<keyword evidence="4 8" id="KW-0812">Transmembrane</keyword>
<evidence type="ECO:0000256" key="1">
    <source>
        <dbReference type="ARBA" id="ARBA00004141"/>
    </source>
</evidence>
<feature type="transmembrane region" description="Helical" evidence="8">
    <location>
        <begin position="233"/>
        <end position="254"/>
    </location>
</feature>
<keyword evidence="3" id="KW-0808">Transferase</keyword>
<feature type="transmembrane region" description="Helical" evidence="8">
    <location>
        <begin position="375"/>
        <end position="396"/>
    </location>
</feature>
<proteinExistence type="inferred from homology"/>
<dbReference type="EMBL" id="CM017326">
    <property type="protein sequence ID" value="KAE8076642.1"/>
    <property type="molecule type" value="Genomic_DNA"/>
</dbReference>
<dbReference type="PANTHER" id="PTHR13533">
    <property type="entry name" value="N-ACETYLNEURAMINATE 9-O-ACETYLTRANSFERASE"/>
    <property type="match status" value="1"/>
</dbReference>
<dbReference type="GO" id="GO:0005794">
    <property type="term" value="C:Golgi apparatus"/>
    <property type="evidence" value="ECO:0007669"/>
    <property type="project" value="UniProtKB-ARBA"/>
</dbReference>
<feature type="transmembrane region" description="Helical" evidence="8">
    <location>
        <begin position="289"/>
        <end position="316"/>
    </location>
</feature>
<sequence length="545" mass="63904">MVISGPITPGQVSFLLGIIPIIAAWIYSEFLNYKHPISAKVHSDEKVIEVEMGIAKEDDTAAFLVGGGPQTAKSRTLSATNPIIRFLLIDESFLIENRLILRAISEFGFLMGYFFLCDRTDFFASATKVYNRDLFLFLYFLLIIVWGIPSLKMHHDKSPMSGKTTLYLNRHQTEEWKGWMQILFLMYHYFAATEIYNYVRVCLAAYVFMTGFGNFTYYYVFKDFSLIRFAKTMWRLNFLVFFSCIVLNNSYMVYYICPMHTFFTLIIYGVLGFMSKYNEKRFVIPVKIFACFLLVIIGWEVPGVFDLVWTPFTFFLGYTDPNPARSHWPRMHEWRFRSGLDRYVWIIGMIYAYYHPTVERWMEKLEETETKRRRSIKVAVVLTSSMVGYVWFNAIYKLDKITYNKYHPYTSWIPITAYICVRNVTPSLRKHSLTFFAWLGKITLETYISQIHIWLRSAIPDAQPRMLLALIPGYPLLNFMLTTAIYIAISFRLFELTNSLKMVFVPGKDNKRLFYNFVTVIAVSSVLYTMSSVLLRMPPMMLVNK</sequence>
<dbReference type="InterPro" id="IPR012419">
    <property type="entry name" value="Cas1_AcylTrans_dom"/>
</dbReference>
<dbReference type="GO" id="GO:0010411">
    <property type="term" value="P:xyloglucan metabolic process"/>
    <property type="evidence" value="ECO:0007669"/>
    <property type="project" value="TreeGrafter"/>
</dbReference>
<comment type="similarity">
    <text evidence="2">Belongs to the PC-esterase family. CASD1 subfamily.</text>
</comment>
<protein>
    <recommendedName>
        <fullName evidence="9">Cas1p 10 TM acyl transferase domain-containing protein</fullName>
    </recommendedName>
</protein>
<feature type="domain" description="Cas1p 10 TM acyl transferase" evidence="9">
    <location>
        <begin position="98"/>
        <end position="511"/>
    </location>
</feature>
<dbReference type="PANTHER" id="PTHR13533:SF48">
    <property type="entry name" value="PROTEIN REDUCED WALL ACETYLATION 2"/>
    <property type="match status" value="1"/>
</dbReference>
<evidence type="ECO:0000256" key="7">
    <source>
        <dbReference type="ARBA" id="ARBA00023180"/>
    </source>
</evidence>
<feature type="transmembrane region" description="Helical" evidence="8">
    <location>
        <begin position="336"/>
        <end position="354"/>
    </location>
</feature>
<comment type="subcellular location">
    <subcellularLocation>
        <location evidence="1">Membrane</location>
        <topology evidence="1">Multi-pass membrane protein</topology>
    </subcellularLocation>
</comment>
<reference evidence="10 11" key="1">
    <citation type="submission" date="2019-06" db="EMBL/GenBank/DDBJ databases">
        <title>A chromosomal-level reference genome of Carpinus fangiana (Coryloideae, Betulaceae).</title>
        <authorList>
            <person name="Yang X."/>
            <person name="Wang Z."/>
            <person name="Zhang L."/>
            <person name="Hao G."/>
            <person name="Liu J."/>
            <person name="Yang Y."/>
        </authorList>
    </citation>
    <scope>NUCLEOTIDE SEQUENCE [LARGE SCALE GENOMIC DNA]</scope>
    <source>
        <strain evidence="10">Cfa_2016G</strain>
        <tissue evidence="10">Leaf</tissue>
    </source>
</reference>
<dbReference type="OrthoDB" id="1932925at2759"/>
<dbReference type="GO" id="GO:0016020">
    <property type="term" value="C:membrane"/>
    <property type="evidence" value="ECO:0007669"/>
    <property type="project" value="UniProtKB-SubCell"/>
</dbReference>
<evidence type="ECO:0000256" key="5">
    <source>
        <dbReference type="ARBA" id="ARBA00022989"/>
    </source>
</evidence>